<keyword evidence="1" id="KW-0472">Membrane</keyword>
<dbReference type="KEGG" id="cbd:CBUD_1721"/>
<evidence type="ECO:0000313" key="3">
    <source>
        <dbReference type="Proteomes" id="UP000008555"/>
    </source>
</evidence>
<dbReference type="RefSeq" id="WP_011997236.1">
    <property type="nucleotide sequence ID" value="NC_009727.1"/>
</dbReference>
<organism evidence="2 3">
    <name type="scientific">Coxiella burnetii (strain Dugway 5J108-111)</name>
    <dbReference type="NCBI Taxonomy" id="434922"/>
    <lineage>
        <taxon>Bacteria</taxon>
        <taxon>Pseudomonadati</taxon>
        <taxon>Pseudomonadota</taxon>
        <taxon>Gammaproteobacteria</taxon>
        <taxon>Legionellales</taxon>
        <taxon>Coxiellaceae</taxon>
        <taxon>Coxiella</taxon>
    </lineage>
</organism>
<feature type="transmembrane region" description="Helical" evidence="1">
    <location>
        <begin position="120"/>
        <end position="143"/>
    </location>
</feature>
<reference evidence="2 3" key="1">
    <citation type="journal article" date="2009" name="Infect. Immun.">
        <title>Comparative genomics reveal extensive transposon-mediated genomic plasticity and diversity among potential effector proteins within the genus Coxiella.</title>
        <authorList>
            <person name="Beare P.A."/>
            <person name="Unsworth N."/>
            <person name="Andoh M."/>
            <person name="Voth D.E."/>
            <person name="Omsland A."/>
            <person name="Gilk S.D."/>
            <person name="Williams K.P."/>
            <person name="Sobral B.W."/>
            <person name="Kupko J.J.III."/>
            <person name="Porcella S.F."/>
            <person name="Samuel J.E."/>
            <person name="Heinzen R.A."/>
        </authorList>
    </citation>
    <scope>NUCLEOTIDE SEQUENCE [LARGE SCALE GENOMIC DNA]</scope>
    <source>
        <strain evidence="2 3">Dugway 5J108-111</strain>
    </source>
</reference>
<keyword evidence="1" id="KW-1133">Transmembrane helix</keyword>
<dbReference type="EMBL" id="CP000733">
    <property type="protein sequence ID" value="ABS76824.1"/>
    <property type="molecule type" value="Genomic_DNA"/>
</dbReference>
<gene>
    <name evidence="2" type="ordered locus">CBUD_1721</name>
</gene>
<feature type="transmembrane region" description="Helical" evidence="1">
    <location>
        <begin position="243"/>
        <end position="265"/>
    </location>
</feature>
<dbReference type="Proteomes" id="UP000008555">
    <property type="component" value="Chromosome"/>
</dbReference>
<evidence type="ECO:0000313" key="2">
    <source>
        <dbReference type="EMBL" id="ABS76824.1"/>
    </source>
</evidence>
<evidence type="ECO:0000256" key="1">
    <source>
        <dbReference type="SAM" id="Phobius"/>
    </source>
</evidence>
<feature type="transmembrane region" description="Helical" evidence="1">
    <location>
        <begin position="277"/>
        <end position="295"/>
    </location>
</feature>
<sequence length="428" mass="48936">MRKFFSRLWKKEPESLKTYPVELVGDGYQSLAEIRRDRLRTFSSSDTLNSAIDSAWFQDDFFWGYRRDDDQGKIIYDFKFICSFTRRYLLSASKFLNWFALLTFILESYQVLSIETADKLPYALCLLLTFIGGGFLESVLAFFPKKNSSFLPVINAVFQFPENVLLKVAGLLITICPPVNIGQDQYQSDAACMLSSRGMIPLKLLPLFVLFGLYSSISEYLNRNPIRNNGTFRNFLCLNPRSPIARISFSAVNAGISAFGLTTFVEYCRIITGNGGIPFTVHATIVPLYMFYAVLCEYKGIARKTIYTFNEFMRSLAGNFHASDHLIFALMDLTYGKHNRGIGGPNRIYIILLSSLGLGALRAYDAYLHRFKQLEKFSFYKNCTSDGYKGFAPALASLQLMIFIVSKKKNLNLMMRIRLRFWMKFLLG</sequence>
<protein>
    <submittedName>
        <fullName evidence="2">Hypothetical membrane spanning protein</fullName>
    </submittedName>
</protein>
<dbReference type="HOGENOM" id="CLU_052614_0_0_6"/>
<proteinExistence type="predicted"/>
<name>A9KGK9_COXBN</name>
<feature type="transmembrane region" description="Helical" evidence="1">
    <location>
        <begin position="387"/>
        <end position="406"/>
    </location>
</feature>
<feature type="transmembrane region" description="Helical" evidence="1">
    <location>
        <begin position="202"/>
        <end position="222"/>
    </location>
</feature>
<keyword evidence="1" id="KW-0812">Transmembrane</keyword>
<feature type="transmembrane region" description="Helical" evidence="1">
    <location>
        <begin position="348"/>
        <end position="367"/>
    </location>
</feature>
<dbReference type="AlphaFoldDB" id="A9KGK9"/>
<accession>A9KGK9</accession>